<dbReference type="InterPro" id="IPR027417">
    <property type="entry name" value="P-loop_NTPase"/>
</dbReference>
<keyword evidence="3" id="KW-0963">Cytoplasm</keyword>
<reference evidence="20" key="1">
    <citation type="submission" date="2021-04" db="EMBL/GenBank/DDBJ databases">
        <title>Pseudaminobacter soli sp. nov., isolated from paddy soil contaminated by heavy metals.</title>
        <authorList>
            <person name="Zhang K."/>
        </authorList>
    </citation>
    <scope>NUCLEOTIDE SEQUENCE</scope>
    <source>
        <strain evidence="20">19-2017</strain>
    </source>
</reference>
<organism evidence="20 21">
    <name type="scientific">Pseudaminobacter soli</name>
    <name type="common">ex Zhang et al. 2022</name>
    <dbReference type="NCBI Taxonomy" id="2831468"/>
    <lineage>
        <taxon>Bacteria</taxon>
        <taxon>Pseudomonadati</taxon>
        <taxon>Pseudomonadota</taxon>
        <taxon>Alphaproteobacteria</taxon>
        <taxon>Hyphomicrobiales</taxon>
        <taxon>Phyllobacteriaceae</taxon>
        <taxon>Pseudaminobacter</taxon>
    </lineage>
</organism>
<dbReference type="PROSITE" id="PS50045">
    <property type="entry name" value="SIGMA54_INTERACT_4"/>
    <property type="match status" value="1"/>
</dbReference>
<keyword evidence="10" id="KW-0238">DNA-binding</keyword>
<evidence type="ECO:0000256" key="5">
    <source>
        <dbReference type="ARBA" id="ARBA00022553"/>
    </source>
</evidence>
<keyword evidence="6" id="KW-0547">Nucleotide-binding</keyword>
<dbReference type="Pfam" id="PF25601">
    <property type="entry name" value="AAA_lid_14"/>
    <property type="match status" value="1"/>
</dbReference>
<dbReference type="PANTHER" id="PTHR32071">
    <property type="entry name" value="TRANSCRIPTIONAL REGULATORY PROTEIN"/>
    <property type="match status" value="1"/>
</dbReference>
<name>A0A942E063_9HYPH</name>
<dbReference type="PROSITE" id="PS00676">
    <property type="entry name" value="SIGMA54_INTERACT_2"/>
    <property type="match status" value="1"/>
</dbReference>
<feature type="domain" description="Response regulatory" evidence="19">
    <location>
        <begin position="4"/>
        <end position="121"/>
    </location>
</feature>
<evidence type="ECO:0000256" key="6">
    <source>
        <dbReference type="ARBA" id="ARBA00022741"/>
    </source>
</evidence>
<evidence type="ECO:0000256" key="10">
    <source>
        <dbReference type="ARBA" id="ARBA00023125"/>
    </source>
</evidence>
<keyword evidence="4" id="KW-0678">Repressor</keyword>
<proteinExistence type="predicted"/>
<dbReference type="PROSITE" id="PS50110">
    <property type="entry name" value="RESPONSE_REGULATORY"/>
    <property type="match status" value="1"/>
</dbReference>
<evidence type="ECO:0000256" key="8">
    <source>
        <dbReference type="ARBA" id="ARBA00023012"/>
    </source>
</evidence>
<protein>
    <recommendedName>
        <fullName evidence="2">DNA-binding transcriptional regulator NtrC</fullName>
    </recommendedName>
    <alternativeName>
        <fullName evidence="14">Nitrogen regulation protein NR(I)</fullName>
    </alternativeName>
    <alternativeName>
        <fullName evidence="15">Nitrogen regulator I</fullName>
    </alternativeName>
</protein>
<evidence type="ECO:0000313" key="20">
    <source>
        <dbReference type="EMBL" id="MBS3650392.1"/>
    </source>
</evidence>
<dbReference type="Gene3D" id="1.10.10.60">
    <property type="entry name" value="Homeodomain-like"/>
    <property type="match status" value="1"/>
</dbReference>
<evidence type="ECO:0000259" key="19">
    <source>
        <dbReference type="PROSITE" id="PS50110"/>
    </source>
</evidence>
<dbReference type="CDD" id="cd00009">
    <property type="entry name" value="AAA"/>
    <property type="match status" value="1"/>
</dbReference>
<comment type="subcellular location">
    <subcellularLocation>
        <location evidence="1">Cytoplasm</location>
    </subcellularLocation>
</comment>
<dbReference type="SMART" id="SM00448">
    <property type="entry name" value="REC"/>
    <property type="match status" value="1"/>
</dbReference>
<evidence type="ECO:0000256" key="7">
    <source>
        <dbReference type="ARBA" id="ARBA00022840"/>
    </source>
</evidence>
<evidence type="ECO:0000256" key="14">
    <source>
        <dbReference type="ARBA" id="ARBA00029881"/>
    </source>
</evidence>
<dbReference type="GO" id="GO:0006355">
    <property type="term" value="P:regulation of DNA-templated transcription"/>
    <property type="evidence" value="ECO:0007669"/>
    <property type="project" value="InterPro"/>
</dbReference>
<keyword evidence="9" id="KW-0805">Transcription regulation</keyword>
<dbReference type="InterPro" id="IPR025944">
    <property type="entry name" value="Sigma_54_int_dom_CS"/>
</dbReference>
<dbReference type="Gene3D" id="1.10.8.60">
    <property type="match status" value="1"/>
</dbReference>
<keyword evidence="13" id="KW-0535">Nitrogen fixation</keyword>
<accession>A0A942E063</accession>
<sequence length="516" mass="56103">MAARILLVDDDPVQRRLLDAAVRRFGYDPVAAHDGATALAVLDGPEGGDISLVILDLVMPGVDGLGVLKGMAERGLELPVIVQTSQGGIDTVVAAMRAGAFDFVVKPASPERLKTAIANALKVESRGGEARRTVRQAAGPLGFRDIITRSAAMERTLSLARKATASNIPILVEGESGVGKEMVARAIQGSGERASKPFVTVNCGAIPENLVESILFGHEKGSFTGATEKHAGKFVEANGGTLFLDEVGDLAPDVQVKLLRAVQNGEVDPVGGRSTVKVDIRLISATHRDLLQRVRDGLFREDLFYRLSVYPIIVPPLRNRREDIEPLVRHFLSRFSASETKGRVKGISPRALAMLEAYDWPGNIRQLENALFRAVVLCEGNTLTEDEFPQIRAQVEGTVDLDRAAFNRYEPGATEADFAREFSPEDEQETQFANAQFPANTVEPSSGGTLRALDEQGEVRPLSEVEYDMILMAIEHYSGQMSEVARRLGIGRSTLYRKLKEYGIDPETGRSDRIAS</sequence>
<evidence type="ECO:0000256" key="11">
    <source>
        <dbReference type="ARBA" id="ARBA00023159"/>
    </source>
</evidence>
<dbReference type="InterPro" id="IPR025662">
    <property type="entry name" value="Sigma_54_int_dom_ATP-bd_1"/>
</dbReference>
<evidence type="ECO:0000256" key="2">
    <source>
        <dbReference type="ARBA" id="ARBA00019059"/>
    </source>
</evidence>
<dbReference type="PROSITE" id="PS00675">
    <property type="entry name" value="SIGMA54_INTERACT_1"/>
    <property type="match status" value="1"/>
</dbReference>
<evidence type="ECO:0000256" key="3">
    <source>
        <dbReference type="ARBA" id="ARBA00022490"/>
    </source>
</evidence>
<dbReference type="PANTHER" id="PTHR32071:SF95">
    <property type="entry name" value="DNA-BINDING TRANSCRIPTIONAL REGULATOR NTRC"/>
    <property type="match status" value="1"/>
</dbReference>
<comment type="function">
    <text evidence="16">Member of the two-component regulatory system NtrB/NtrC, which controls expression of the nitrogen-regulated (ntr) genes in response to nitrogen limitation. Phosphorylated NtrC binds directly to DNA and stimulates the formation of open promoter-sigma54-RNA polymerase complexes.</text>
</comment>
<evidence type="ECO:0000256" key="15">
    <source>
        <dbReference type="ARBA" id="ARBA00031910"/>
    </source>
</evidence>
<keyword evidence="5 17" id="KW-0597">Phosphoprotein</keyword>
<feature type="domain" description="Sigma-54 factor interaction" evidence="18">
    <location>
        <begin position="146"/>
        <end position="376"/>
    </location>
</feature>
<evidence type="ECO:0000256" key="17">
    <source>
        <dbReference type="PROSITE-ProRule" id="PRU00169"/>
    </source>
</evidence>
<evidence type="ECO:0000256" key="4">
    <source>
        <dbReference type="ARBA" id="ARBA00022491"/>
    </source>
</evidence>
<dbReference type="GO" id="GO:0043565">
    <property type="term" value="F:sequence-specific DNA binding"/>
    <property type="evidence" value="ECO:0007669"/>
    <property type="project" value="InterPro"/>
</dbReference>
<evidence type="ECO:0000256" key="9">
    <source>
        <dbReference type="ARBA" id="ARBA00023015"/>
    </source>
</evidence>
<dbReference type="AlphaFoldDB" id="A0A942E063"/>
<dbReference type="GO" id="GO:0005737">
    <property type="term" value="C:cytoplasm"/>
    <property type="evidence" value="ECO:0007669"/>
    <property type="project" value="UniProtKB-SubCell"/>
</dbReference>
<dbReference type="PROSITE" id="PS00688">
    <property type="entry name" value="SIGMA54_INTERACT_3"/>
    <property type="match status" value="1"/>
</dbReference>
<dbReference type="Pfam" id="PF02954">
    <property type="entry name" value="HTH_8"/>
    <property type="match status" value="1"/>
</dbReference>
<dbReference type="InterPro" id="IPR002197">
    <property type="entry name" value="HTH_Fis"/>
</dbReference>
<dbReference type="Pfam" id="PF00072">
    <property type="entry name" value="Response_reg"/>
    <property type="match status" value="1"/>
</dbReference>
<keyword evidence="7" id="KW-0067">ATP-binding</keyword>
<dbReference type="InterPro" id="IPR009057">
    <property type="entry name" value="Homeodomain-like_sf"/>
</dbReference>
<dbReference type="Pfam" id="PF00158">
    <property type="entry name" value="Sigma54_activat"/>
    <property type="match status" value="1"/>
</dbReference>
<comment type="caution">
    <text evidence="20">The sequence shown here is derived from an EMBL/GenBank/DDBJ whole genome shotgun (WGS) entry which is preliminary data.</text>
</comment>
<evidence type="ECO:0000256" key="16">
    <source>
        <dbReference type="ARBA" id="ARBA00043886"/>
    </source>
</evidence>
<dbReference type="FunFam" id="3.40.50.300:FF:000006">
    <property type="entry name" value="DNA-binding transcriptional regulator NtrC"/>
    <property type="match status" value="1"/>
</dbReference>
<dbReference type="GO" id="GO:0005524">
    <property type="term" value="F:ATP binding"/>
    <property type="evidence" value="ECO:0007669"/>
    <property type="project" value="UniProtKB-KW"/>
</dbReference>
<dbReference type="SUPFAM" id="SSF52540">
    <property type="entry name" value="P-loop containing nucleoside triphosphate hydrolases"/>
    <property type="match status" value="1"/>
</dbReference>
<dbReference type="RefSeq" id="WP_188255951.1">
    <property type="nucleotide sequence ID" value="NZ_JABVCF010000009.1"/>
</dbReference>
<keyword evidence="11" id="KW-0010">Activator</keyword>
<keyword evidence="8" id="KW-0902">Two-component regulatory system</keyword>
<evidence type="ECO:0000256" key="1">
    <source>
        <dbReference type="ARBA" id="ARBA00004496"/>
    </source>
</evidence>
<dbReference type="Proteomes" id="UP000680348">
    <property type="component" value="Unassembled WGS sequence"/>
</dbReference>
<gene>
    <name evidence="20" type="ORF">KEU06_17390</name>
</gene>
<evidence type="ECO:0000256" key="12">
    <source>
        <dbReference type="ARBA" id="ARBA00023163"/>
    </source>
</evidence>
<evidence type="ECO:0000313" key="21">
    <source>
        <dbReference type="Proteomes" id="UP000680348"/>
    </source>
</evidence>
<dbReference type="InterPro" id="IPR003593">
    <property type="entry name" value="AAA+_ATPase"/>
</dbReference>
<dbReference type="SUPFAM" id="SSF46689">
    <property type="entry name" value="Homeodomain-like"/>
    <property type="match status" value="1"/>
</dbReference>
<keyword evidence="21" id="KW-1185">Reference proteome</keyword>
<dbReference type="InterPro" id="IPR011006">
    <property type="entry name" value="CheY-like_superfamily"/>
</dbReference>
<dbReference type="SMART" id="SM00382">
    <property type="entry name" value="AAA"/>
    <property type="match status" value="1"/>
</dbReference>
<keyword evidence="12" id="KW-0804">Transcription</keyword>
<dbReference type="InterPro" id="IPR001789">
    <property type="entry name" value="Sig_transdc_resp-reg_receiver"/>
</dbReference>
<dbReference type="InterPro" id="IPR002078">
    <property type="entry name" value="Sigma_54_int"/>
</dbReference>
<evidence type="ECO:0000259" key="18">
    <source>
        <dbReference type="PROSITE" id="PS50045"/>
    </source>
</evidence>
<dbReference type="InterPro" id="IPR058031">
    <property type="entry name" value="AAA_lid_NorR"/>
</dbReference>
<evidence type="ECO:0000256" key="13">
    <source>
        <dbReference type="ARBA" id="ARBA00023231"/>
    </source>
</evidence>
<dbReference type="GO" id="GO:0000160">
    <property type="term" value="P:phosphorelay signal transduction system"/>
    <property type="evidence" value="ECO:0007669"/>
    <property type="project" value="UniProtKB-KW"/>
</dbReference>
<dbReference type="EMBL" id="JAGWCR010000009">
    <property type="protein sequence ID" value="MBS3650392.1"/>
    <property type="molecule type" value="Genomic_DNA"/>
</dbReference>
<dbReference type="Gene3D" id="3.40.50.2300">
    <property type="match status" value="1"/>
</dbReference>
<dbReference type="InterPro" id="IPR025943">
    <property type="entry name" value="Sigma_54_int_dom_ATP-bd_2"/>
</dbReference>
<dbReference type="SUPFAM" id="SSF52172">
    <property type="entry name" value="CheY-like"/>
    <property type="match status" value="1"/>
</dbReference>
<dbReference type="Gene3D" id="3.40.50.300">
    <property type="entry name" value="P-loop containing nucleotide triphosphate hydrolases"/>
    <property type="match status" value="1"/>
</dbReference>
<feature type="modified residue" description="4-aspartylphosphate" evidence="17">
    <location>
        <position position="56"/>
    </location>
</feature>
<dbReference type="PRINTS" id="PR01590">
    <property type="entry name" value="HTHFIS"/>
</dbReference>